<dbReference type="Pfam" id="PF02622">
    <property type="entry name" value="DUF179"/>
    <property type="match status" value="1"/>
</dbReference>
<dbReference type="SUPFAM" id="SSF143456">
    <property type="entry name" value="VC0467-like"/>
    <property type="match status" value="1"/>
</dbReference>
<gene>
    <name evidence="2" type="ORF">DNU06_01920</name>
</gene>
<keyword evidence="3" id="KW-1185">Reference proteome</keyword>
<dbReference type="Proteomes" id="UP000249248">
    <property type="component" value="Unassembled WGS sequence"/>
</dbReference>
<evidence type="ECO:0000313" key="2">
    <source>
        <dbReference type="EMBL" id="PZE18612.1"/>
    </source>
</evidence>
<dbReference type="PANTHER" id="PTHR30327:SF1">
    <property type="entry name" value="UPF0301 PROTEIN YQGE"/>
    <property type="match status" value="1"/>
</dbReference>
<accession>A0A2W1NSI3</accession>
<dbReference type="GO" id="GO:0005829">
    <property type="term" value="C:cytosol"/>
    <property type="evidence" value="ECO:0007669"/>
    <property type="project" value="TreeGrafter"/>
</dbReference>
<name>A0A2W1NSI3_9FLAO</name>
<protein>
    <submittedName>
        <fullName evidence="2">YqgE/AlgH family protein</fullName>
    </submittedName>
</protein>
<reference evidence="2 3" key="1">
    <citation type="submission" date="2018-06" db="EMBL/GenBank/DDBJ databases">
        <title>The draft genome sequence of Crocinitomix sp. SM1701.</title>
        <authorList>
            <person name="Zhang X."/>
        </authorList>
    </citation>
    <scope>NUCLEOTIDE SEQUENCE [LARGE SCALE GENOMIC DNA]</scope>
    <source>
        <strain evidence="2 3">SM1701</strain>
    </source>
</reference>
<sequence>MLDLKVYNQLKPTKGKVLITEPFLEDEYFERSIILLCEHNEDGSFGFVLNHYTDVKLDDISDFTGYETKISIGGPVGKQQLYFIHTLGEQIEGAITIIPGLFVGGDFEQLKKQVNLGLVKDDQIRFFIGYSGWTKGQLENELKENAWLVSEIIDIPRLMNCHNDKLWEQYMSHQGGKYKAFAQFPTNHKLN</sequence>
<evidence type="ECO:0000256" key="1">
    <source>
        <dbReference type="ARBA" id="ARBA00009600"/>
    </source>
</evidence>
<proteinExistence type="inferred from homology"/>
<dbReference type="PANTHER" id="PTHR30327">
    <property type="entry name" value="UNCHARACTERIZED PROTEIN YQGE"/>
    <property type="match status" value="1"/>
</dbReference>
<dbReference type="Gene3D" id="3.40.1740.10">
    <property type="entry name" value="VC0467-like"/>
    <property type="match status" value="1"/>
</dbReference>
<dbReference type="EMBL" id="QKSB01000001">
    <property type="protein sequence ID" value="PZE18612.1"/>
    <property type="molecule type" value="Genomic_DNA"/>
</dbReference>
<dbReference type="OrthoDB" id="9807486at2"/>
<organism evidence="2 3">
    <name type="scientific">Putridiphycobacter roseus</name>
    <dbReference type="NCBI Taxonomy" id="2219161"/>
    <lineage>
        <taxon>Bacteria</taxon>
        <taxon>Pseudomonadati</taxon>
        <taxon>Bacteroidota</taxon>
        <taxon>Flavobacteriia</taxon>
        <taxon>Flavobacteriales</taxon>
        <taxon>Crocinitomicaceae</taxon>
        <taxon>Putridiphycobacter</taxon>
    </lineage>
</organism>
<evidence type="ECO:0000313" key="3">
    <source>
        <dbReference type="Proteomes" id="UP000249248"/>
    </source>
</evidence>
<dbReference type="AlphaFoldDB" id="A0A2W1NSI3"/>
<dbReference type="RefSeq" id="WP_111061513.1">
    <property type="nucleotide sequence ID" value="NZ_JBHUCU010000007.1"/>
</dbReference>
<comment type="similarity">
    <text evidence="1">Belongs to the UPF0301 (AlgH) family.</text>
</comment>
<comment type="caution">
    <text evidence="2">The sequence shown here is derived from an EMBL/GenBank/DDBJ whole genome shotgun (WGS) entry which is preliminary data.</text>
</comment>
<dbReference type="InterPro" id="IPR003774">
    <property type="entry name" value="AlgH-like"/>
</dbReference>